<keyword evidence="2" id="KW-1185">Reference proteome</keyword>
<protein>
    <submittedName>
        <fullName evidence="1">Uncharacterized protein</fullName>
    </submittedName>
</protein>
<organism evidence="1 2">
    <name type="scientific">Marivita hallyeonensis</name>
    <dbReference type="NCBI Taxonomy" id="996342"/>
    <lineage>
        <taxon>Bacteria</taxon>
        <taxon>Pseudomonadati</taxon>
        <taxon>Pseudomonadota</taxon>
        <taxon>Alphaproteobacteria</taxon>
        <taxon>Rhodobacterales</taxon>
        <taxon>Roseobacteraceae</taxon>
        <taxon>Marivita</taxon>
    </lineage>
</organism>
<name>A0A1M5W2D5_9RHOB</name>
<proteinExistence type="predicted"/>
<sequence>MLNQLKTILKTLFCTLWCHRITYAGLALAYGAGCASLIEKDTVAQIATALYVTMVAQRH</sequence>
<dbReference type="EMBL" id="FQXC01000004">
    <property type="protein sequence ID" value="SHH81590.1"/>
    <property type="molecule type" value="Genomic_DNA"/>
</dbReference>
<dbReference type="AlphaFoldDB" id="A0A1M5W2D5"/>
<reference evidence="1 2" key="1">
    <citation type="submission" date="2016-11" db="EMBL/GenBank/DDBJ databases">
        <authorList>
            <person name="Jaros S."/>
            <person name="Januszkiewicz K."/>
            <person name="Wedrychowicz H."/>
        </authorList>
    </citation>
    <scope>NUCLEOTIDE SEQUENCE [LARGE SCALE GENOMIC DNA]</scope>
    <source>
        <strain evidence="1 2">DSM 29431</strain>
    </source>
</reference>
<gene>
    <name evidence="1" type="ORF">SAMN05443551_3209</name>
</gene>
<accession>A0A1M5W2D5</accession>
<dbReference type="Proteomes" id="UP000184221">
    <property type="component" value="Unassembled WGS sequence"/>
</dbReference>
<evidence type="ECO:0000313" key="1">
    <source>
        <dbReference type="EMBL" id="SHH81590.1"/>
    </source>
</evidence>
<evidence type="ECO:0000313" key="2">
    <source>
        <dbReference type="Proteomes" id="UP000184221"/>
    </source>
</evidence>